<evidence type="ECO:0000313" key="2">
    <source>
        <dbReference type="EMBL" id="QJA94085.1"/>
    </source>
</evidence>
<reference evidence="2" key="1">
    <citation type="submission" date="2020-03" db="EMBL/GenBank/DDBJ databases">
        <title>The deep terrestrial virosphere.</title>
        <authorList>
            <person name="Holmfeldt K."/>
            <person name="Nilsson E."/>
            <person name="Simone D."/>
            <person name="Lopez-Fernandez M."/>
            <person name="Wu X."/>
            <person name="de Brujin I."/>
            <person name="Lundin D."/>
            <person name="Andersson A."/>
            <person name="Bertilsson S."/>
            <person name="Dopson M."/>
        </authorList>
    </citation>
    <scope>NUCLEOTIDE SEQUENCE</scope>
    <source>
        <strain evidence="2">MM415B04004</strain>
    </source>
</reference>
<name>A0A6M3LMT4_9ZZZZ</name>
<accession>A0A6M3LMT4</accession>
<evidence type="ECO:0000256" key="1">
    <source>
        <dbReference type="SAM" id="Phobius"/>
    </source>
</evidence>
<keyword evidence="1" id="KW-0812">Transmembrane</keyword>
<proteinExistence type="predicted"/>
<organism evidence="2">
    <name type="scientific">viral metagenome</name>
    <dbReference type="NCBI Taxonomy" id="1070528"/>
    <lineage>
        <taxon>unclassified sequences</taxon>
        <taxon>metagenomes</taxon>
        <taxon>organismal metagenomes</taxon>
    </lineage>
</organism>
<keyword evidence="1" id="KW-0472">Membrane</keyword>
<protein>
    <submittedName>
        <fullName evidence="2">Uncharacterized protein</fullName>
    </submittedName>
</protein>
<keyword evidence="1" id="KW-1133">Transmembrane helix</keyword>
<feature type="transmembrane region" description="Helical" evidence="1">
    <location>
        <begin position="12"/>
        <end position="31"/>
    </location>
</feature>
<dbReference type="EMBL" id="MT143202">
    <property type="protein sequence ID" value="QJA94085.1"/>
    <property type="molecule type" value="Genomic_DNA"/>
</dbReference>
<gene>
    <name evidence="2" type="ORF">MM415B04004_0005</name>
</gene>
<sequence length="112" mass="13334">MMDLLSKYAKLVTYFIIISGAVLGFTTYFATSKDLKGLEANTLSTFKSLQEQIQRTDEQRKLDFLTQRYYQLKDLRRRYPADPDLKEEYLEVKEELRLLKLLKFNLIKEDKP</sequence>
<dbReference type="AlphaFoldDB" id="A0A6M3LMT4"/>